<dbReference type="Gene3D" id="3.30.1950.10">
    <property type="entry name" value="wza like domain"/>
    <property type="match status" value="1"/>
</dbReference>
<dbReference type="EMBL" id="FNRM01000004">
    <property type="protein sequence ID" value="SEA57669.1"/>
    <property type="molecule type" value="Genomic_DNA"/>
</dbReference>
<dbReference type="Pfam" id="PF10531">
    <property type="entry name" value="SLBB"/>
    <property type="match status" value="1"/>
</dbReference>
<dbReference type="PANTHER" id="PTHR33619:SF3">
    <property type="entry name" value="POLYSACCHARIDE EXPORT PROTEIN GFCE-RELATED"/>
    <property type="match status" value="1"/>
</dbReference>
<dbReference type="InterPro" id="IPR017477">
    <property type="entry name" value="PEP-CTERM_polysacc_export"/>
</dbReference>
<keyword evidence="5" id="KW-1185">Reference proteome</keyword>
<organism evidence="4 5">
    <name type="scientific">Alkalimonas amylolytica</name>
    <dbReference type="NCBI Taxonomy" id="152573"/>
    <lineage>
        <taxon>Bacteria</taxon>
        <taxon>Pseudomonadati</taxon>
        <taxon>Pseudomonadota</taxon>
        <taxon>Gammaproteobacteria</taxon>
        <taxon>Alkalimonas</taxon>
    </lineage>
</organism>
<keyword evidence="1" id="KW-0732">Signal</keyword>
<accession>A0A1H4CBK2</accession>
<reference evidence="4 5" key="1">
    <citation type="submission" date="2016-10" db="EMBL/GenBank/DDBJ databases">
        <authorList>
            <person name="de Groot N.N."/>
        </authorList>
    </citation>
    <scope>NUCLEOTIDE SEQUENCE [LARGE SCALE GENOMIC DNA]</scope>
    <source>
        <strain evidence="4 5">CGMCC 1.3430</strain>
    </source>
</reference>
<dbReference type="InterPro" id="IPR003715">
    <property type="entry name" value="Poly_export_N"/>
</dbReference>
<evidence type="ECO:0000313" key="5">
    <source>
        <dbReference type="Proteomes" id="UP000198773"/>
    </source>
</evidence>
<proteinExistence type="predicted"/>
<evidence type="ECO:0000256" key="1">
    <source>
        <dbReference type="ARBA" id="ARBA00022729"/>
    </source>
</evidence>
<dbReference type="Gene3D" id="3.10.560.10">
    <property type="entry name" value="Outer membrane lipoprotein wza domain like"/>
    <property type="match status" value="1"/>
</dbReference>
<evidence type="ECO:0000259" key="2">
    <source>
        <dbReference type="Pfam" id="PF02563"/>
    </source>
</evidence>
<dbReference type="PROSITE" id="PS51257">
    <property type="entry name" value="PROKAR_LIPOPROTEIN"/>
    <property type="match status" value="1"/>
</dbReference>
<dbReference type="AlphaFoldDB" id="A0A1H4CBK2"/>
<feature type="domain" description="Polysaccharide export protein N-terminal" evidence="2">
    <location>
        <begin position="44"/>
        <end position="117"/>
    </location>
</feature>
<name>A0A1H4CBK2_ALKAM</name>
<sequence>MKVQRLQGIRGLLLVVFALLIAGCSSKSTLPVATVHNSLTTSVENYQYLVGPGDNLSIFVWRNPELSGSFLVRPDGMISTSLVEDIPVSGKTPTQVARDMEQVLSQFIRDPIVTVSVSGFVGPYSEQVRVIGAAANPQAVNYRQYMTMLDLMIQVGGLADFASGNRAQLVRTVDGRQVSYRVRLDDLIRDGDIRANVDMLPGDIVIIPEAWF</sequence>
<protein>
    <submittedName>
        <fullName evidence="4">Polysaccharide export outer membrane protein</fullName>
    </submittedName>
</protein>
<dbReference type="GO" id="GO:0015159">
    <property type="term" value="F:polysaccharide transmembrane transporter activity"/>
    <property type="evidence" value="ECO:0007669"/>
    <property type="project" value="InterPro"/>
</dbReference>
<evidence type="ECO:0000313" key="4">
    <source>
        <dbReference type="EMBL" id="SEA57669.1"/>
    </source>
</evidence>
<dbReference type="InterPro" id="IPR049712">
    <property type="entry name" value="Poly_export"/>
</dbReference>
<dbReference type="PANTHER" id="PTHR33619">
    <property type="entry name" value="POLYSACCHARIDE EXPORT PROTEIN GFCE-RELATED"/>
    <property type="match status" value="1"/>
</dbReference>
<dbReference type="OrthoDB" id="9808421at2"/>
<dbReference type="Pfam" id="PF02563">
    <property type="entry name" value="Poly_export"/>
    <property type="match status" value="1"/>
</dbReference>
<feature type="domain" description="Soluble ligand binding" evidence="3">
    <location>
        <begin position="128"/>
        <end position="176"/>
    </location>
</feature>
<evidence type="ECO:0000259" key="3">
    <source>
        <dbReference type="Pfam" id="PF10531"/>
    </source>
</evidence>
<gene>
    <name evidence="4" type="ORF">SAMN04488051_10475</name>
</gene>
<dbReference type="InterPro" id="IPR019554">
    <property type="entry name" value="Soluble_ligand-bd"/>
</dbReference>
<dbReference type="NCBIfam" id="TIGR03027">
    <property type="entry name" value="pepcterm_export"/>
    <property type="match status" value="1"/>
</dbReference>
<dbReference type="STRING" id="152573.SAMN04488051_10475"/>
<dbReference type="Proteomes" id="UP000198773">
    <property type="component" value="Unassembled WGS sequence"/>
</dbReference>
<dbReference type="RefSeq" id="WP_091342182.1">
    <property type="nucleotide sequence ID" value="NZ_FNRM01000004.1"/>
</dbReference>